<dbReference type="PANTHER" id="PTHR47966:SF1">
    <property type="entry name" value="ASPARTYL PROTEINASE"/>
    <property type="match status" value="1"/>
</dbReference>
<dbReference type="InterPro" id="IPR021109">
    <property type="entry name" value="Peptidase_aspartic_dom_sf"/>
</dbReference>
<comment type="catalytic activity">
    <reaction evidence="1">
        <text>Hydrolysis of proteins with broad specificity similar to that of pepsin A, preferring hydrophobic residues at P1 and P1'. Clots milk and activates trypsinogen. Does not cleave 4-Gln-|-His-5, but does cleave 10-His-|-Leu-11 and 12-Val-|-Glu-13 in B chain of insulin.</text>
        <dbReference type="EC" id="3.4.23.21"/>
    </reaction>
</comment>
<feature type="compositionally biased region" description="Polar residues" evidence="13">
    <location>
        <begin position="358"/>
        <end position="368"/>
    </location>
</feature>
<dbReference type="OrthoDB" id="2747330at2759"/>
<dbReference type="FunFam" id="2.40.70.10:FF:000115">
    <property type="entry name" value="Lysosomal aspartic protease"/>
    <property type="match status" value="1"/>
</dbReference>
<comment type="similarity">
    <text evidence="2 12">Belongs to the peptidase A1 family.</text>
</comment>
<keyword evidence="7 12" id="KW-0378">Hydrolase</keyword>
<dbReference type="Proteomes" id="UP000789831">
    <property type="component" value="Unassembled WGS sequence"/>
</dbReference>
<evidence type="ECO:0000313" key="17">
    <source>
        <dbReference type="Proteomes" id="UP000789831"/>
    </source>
</evidence>
<evidence type="ECO:0000313" key="16">
    <source>
        <dbReference type="EMBL" id="CAG8456585.1"/>
    </source>
</evidence>
<dbReference type="InterPro" id="IPR034164">
    <property type="entry name" value="Pepsin-like_dom"/>
</dbReference>
<evidence type="ECO:0000256" key="4">
    <source>
        <dbReference type="ARBA" id="ARBA00022670"/>
    </source>
</evidence>
<feature type="domain" description="Peptidase A1" evidence="15">
    <location>
        <begin position="97"/>
        <end position="448"/>
    </location>
</feature>
<evidence type="ECO:0000259" key="15">
    <source>
        <dbReference type="PROSITE" id="PS51767"/>
    </source>
</evidence>
<evidence type="ECO:0000256" key="12">
    <source>
        <dbReference type="RuleBase" id="RU000454"/>
    </source>
</evidence>
<keyword evidence="8" id="KW-0865">Zymogen</keyword>
<feature type="disulfide bond" evidence="11">
    <location>
        <begin position="128"/>
        <end position="133"/>
    </location>
</feature>
<evidence type="ECO:0000256" key="11">
    <source>
        <dbReference type="PIRSR" id="PIRSR601461-2"/>
    </source>
</evidence>
<dbReference type="PROSITE" id="PS00141">
    <property type="entry name" value="ASP_PROTEASE"/>
    <property type="match status" value="1"/>
</dbReference>
<name>A0A9N8YW89_9GLOM</name>
<comment type="caution">
    <text evidence="16">The sequence shown here is derived from an EMBL/GenBank/DDBJ whole genome shotgun (WGS) entry which is preliminary data.</text>
</comment>
<evidence type="ECO:0000256" key="10">
    <source>
        <dbReference type="PIRSR" id="PIRSR601461-1"/>
    </source>
</evidence>
<feature type="active site" evidence="10">
    <location>
        <position position="115"/>
    </location>
</feature>
<dbReference type="EC" id="3.4.23.21" evidence="3"/>
<dbReference type="EMBL" id="CAJVPL010000158">
    <property type="protein sequence ID" value="CAG8456585.1"/>
    <property type="molecule type" value="Genomic_DNA"/>
</dbReference>
<reference evidence="16" key="1">
    <citation type="submission" date="2021-06" db="EMBL/GenBank/DDBJ databases">
        <authorList>
            <person name="Kallberg Y."/>
            <person name="Tangrot J."/>
            <person name="Rosling A."/>
        </authorList>
    </citation>
    <scope>NUCLEOTIDE SEQUENCE</scope>
    <source>
        <strain evidence="16">MT106</strain>
    </source>
</reference>
<dbReference type="GO" id="GO:0006508">
    <property type="term" value="P:proteolysis"/>
    <property type="evidence" value="ECO:0007669"/>
    <property type="project" value="UniProtKB-KW"/>
</dbReference>
<feature type="signal peptide" evidence="14">
    <location>
        <begin position="1"/>
        <end position="21"/>
    </location>
</feature>
<keyword evidence="6 12" id="KW-0064">Aspartyl protease</keyword>
<dbReference type="AlphaFoldDB" id="A0A9N8YW89"/>
<evidence type="ECO:0000256" key="8">
    <source>
        <dbReference type="ARBA" id="ARBA00023145"/>
    </source>
</evidence>
<dbReference type="SUPFAM" id="SSF50630">
    <property type="entry name" value="Acid proteases"/>
    <property type="match status" value="1"/>
</dbReference>
<feature type="chain" id="PRO_5040180217" description="rhizopuspepsin" evidence="14">
    <location>
        <begin position="22"/>
        <end position="453"/>
    </location>
</feature>
<dbReference type="CDD" id="cd05471">
    <property type="entry name" value="pepsin_like"/>
    <property type="match status" value="1"/>
</dbReference>
<evidence type="ECO:0000256" key="3">
    <source>
        <dbReference type="ARBA" id="ARBA00013205"/>
    </source>
</evidence>
<proteinExistence type="inferred from homology"/>
<dbReference type="GO" id="GO:0004190">
    <property type="term" value="F:aspartic-type endopeptidase activity"/>
    <property type="evidence" value="ECO:0007669"/>
    <property type="project" value="UniProtKB-KW"/>
</dbReference>
<sequence>MKFKLIALLLSVILLIHDINGSPTIYNEDNNDTTIRIPLRINPFYKRNTPIEHLQAIKKRNNNNFYENKSREKSNKQNKKKKSARLPINAVGNDNQWTGDVHIGTPPQKFTLEFDTGSSDLWVASVFCEKVMCNGHNLFDPHKSSTYHELKTDWDMGYMDGSNVTGFLAKDILRVGSIEIHNQTFALATNQTTEFQKDVVDGVIGLGLGTNTRIKGTKTPLDNMIDKGLIKESLFSVYLVEGKNGGGGEYLFGGYDKSKIKDDITFVSLSSTQEWAIPLTNIYVGSNSIDITGNVLIDTGTSVILLGSKAAKQVFQQIPGSKIVKLKGNTMDVEGSWVVPCNTTENILSQKRQKHQSNPKQEQQNPNSQQKPEEKQPQQQEQITFIMGNREFVIPTGDIILEKVEEIPHYCYAGIQAGAPDDVWILGSIFIKHHYLIFDQGQKRIGIANRKNP</sequence>
<evidence type="ECO:0000256" key="13">
    <source>
        <dbReference type="SAM" id="MobiDB-lite"/>
    </source>
</evidence>
<dbReference type="Gene3D" id="2.40.70.10">
    <property type="entry name" value="Acid Proteases"/>
    <property type="match status" value="2"/>
</dbReference>
<gene>
    <name evidence="16" type="ORF">AGERDE_LOCUS2030</name>
</gene>
<accession>A0A9N8YW89</accession>
<feature type="active site" evidence="10">
    <location>
        <position position="332"/>
    </location>
</feature>
<protein>
    <recommendedName>
        <fullName evidence="3">rhizopuspepsin</fullName>
        <ecNumber evidence="3">3.4.23.21</ecNumber>
    </recommendedName>
</protein>
<feature type="region of interest" description="Disordered" evidence="13">
    <location>
        <begin position="67"/>
        <end position="86"/>
    </location>
</feature>
<evidence type="ECO:0000256" key="14">
    <source>
        <dbReference type="SAM" id="SignalP"/>
    </source>
</evidence>
<keyword evidence="17" id="KW-1185">Reference proteome</keyword>
<evidence type="ECO:0000256" key="6">
    <source>
        <dbReference type="ARBA" id="ARBA00022750"/>
    </source>
</evidence>
<evidence type="ECO:0000256" key="2">
    <source>
        <dbReference type="ARBA" id="ARBA00007447"/>
    </source>
</evidence>
<dbReference type="InterPro" id="IPR001461">
    <property type="entry name" value="Aspartic_peptidase_A1"/>
</dbReference>
<keyword evidence="4 12" id="KW-0645">Protease</keyword>
<keyword evidence="9 11" id="KW-1015">Disulfide bond</keyword>
<keyword evidence="5 14" id="KW-0732">Signal</keyword>
<evidence type="ECO:0000256" key="7">
    <source>
        <dbReference type="ARBA" id="ARBA00022801"/>
    </source>
</evidence>
<organism evidence="16 17">
    <name type="scientific">Ambispora gerdemannii</name>
    <dbReference type="NCBI Taxonomy" id="144530"/>
    <lineage>
        <taxon>Eukaryota</taxon>
        <taxon>Fungi</taxon>
        <taxon>Fungi incertae sedis</taxon>
        <taxon>Mucoromycota</taxon>
        <taxon>Glomeromycotina</taxon>
        <taxon>Glomeromycetes</taxon>
        <taxon>Archaeosporales</taxon>
        <taxon>Ambisporaceae</taxon>
        <taxon>Ambispora</taxon>
    </lineage>
</organism>
<dbReference type="Pfam" id="PF00026">
    <property type="entry name" value="Asp"/>
    <property type="match status" value="1"/>
</dbReference>
<evidence type="ECO:0000256" key="1">
    <source>
        <dbReference type="ARBA" id="ARBA00001130"/>
    </source>
</evidence>
<dbReference type="InterPro" id="IPR001969">
    <property type="entry name" value="Aspartic_peptidase_AS"/>
</dbReference>
<feature type="region of interest" description="Disordered" evidence="13">
    <location>
        <begin position="349"/>
        <end position="380"/>
    </location>
</feature>
<dbReference type="InterPro" id="IPR033121">
    <property type="entry name" value="PEPTIDASE_A1"/>
</dbReference>
<evidence type="ECO:0000256" key="9">
    <source>
        <dbReference type="ARBA" id="ARBA00023157"/>
    </source>
</evidence>
<dbReference type="PRINTS" id="PR00792">
    <property type="entry name" value="PEPSIN"/>
</dbReference>
<dbReference type="PROSITE" id="PS51767">
    <property type="entry name" value="PEPTIDASE_A1"/>
    <property type="match status" value="1"/>
</dbReference>
<dbReference type="PANTHER" id="PTHR47966">
    <property type="entry name" value="BETA-SITE APP-CLEAVING ENZYME, ISOFORM A-RELATED"/>
    <property type="match status" value="1"/>
</dbReference>
<evidence type="ECO:0000256" key="5">
    <source>
        <dbReference type="ARBA" id="ARBA00022729"/>
    </source>
</evidence>